<gene>
    <name evidence="1" type="ORF">SLAV_37880</name>
</gene>
<protein>
    <submittedName>
        <fullName evidence="1">Uncharacterized protein</fullName>
    </submittedName>
</protein>
<keyword evidence="2" id="KW-1185">Reference proteome</keyword>
<dbReference type="GeneID" id="49388523"/>
<sequence length="209" mass="22691">MYESPLTGSVLVRDRWGKGAGVMTNDGVTFSLEWRGNRFEGHSPDSLELVGEAVASAEPPELDRGDLCGYELTWSTPVTVMTGAGTERFDLTTQLTVPNPHAPAPGQEYGVSLTLAVPGGDVSTARHGDMESALLELQRNAPDGMRMAICSTCALSDYHPVGYGLMGDLACFRNSKEEFRKVSSKSALFDVWESRAGHVQETYHCPDFE</sequence>
<dbReference type="EMBL" id="CP024985">
    <property type="protein sequence ID" value="ATZ29340.1"/>
    <property type="molecule type" value="Genomic_DNA"/>
</dbReference>
<evidence type="ECO:0000313" key="2">
    <source>
        <dbReference type="Proteomes" id="UP000231791"/>
    </source>
</evidence>
<reference evidence="1 2" key="1">
    <citation type="submission" date="2017-11" db="EMBL/GenBank/DDBJ databases">
        <title>Complete genome sequence of Streptomyces lavendulae subsp. lavendulae CCM 3239 (formerly 'Streptomyces aureofaciens CCM 3239'), the producer of the angucycline-type antibiotic auricin.</title>
        <authorList>
            <person name="Busche T."/>
            <person name="Novakova R."/>
            <person name="Al'Dilaimi A."/>
            <person name="Homerova D."/>
            <person name="Feckova L."/>
            <person name="Rezuchova B."/>
            <person name="Mingyar E."/>
            <person name="Csolleiova D."/>
            <person name="Bekeova C."/>
            <person name="Winkler A."/>
            <person name="Sevcikova B."/>
            <person name="Kalinowski J."/>
            <person name="Kormanec J."/>
            <person name="Ruckert C."/>
        </authorList>
    </citation>
    <scope>NUCLEOTIDE SEQUENCE [LARGE SCALE GENOMIC DNA]</scope>
    <source>
        <strain evidence="1 2">CCM 3239</strain>
    </source>
</reference>
<evidence type="ECO:0000313" key="1">
    <source>
        <dbReference type="EMBL" id="ATZ29340.1"/>
    </source>
</evidence>
<organism evidence="1 2">
    <name type="scientific">Streptomyces lavendulae subsp. lavendulae</name>
    <dbReference type="NCBI Taxonomy" id="58340"/>
    <lineage>
        <taxon>Bacteria</taxon>
        <taxon>Bacillati</taxon>
        <taxon>Actinomycetota</taxon>
        <taxon>Actinomycetes</taxon>
        <taxon>Kitasatosporales</taxon>
        <taxon>Streptomycetaceae</taxon>
        <taxon>Streptomyces</taxon>
    </lineage>
</organism>
<dbReference type="KEGG" id="slx:SLAV_37880"/>
<accession>A0A2K8PT74</accession>
<name>A0A2K8PT74_STRLA</name>
<dbReference type="InterPro" id="IPR046271">
    <property type="entry name" value="DUF6304"/>
</dbReference>
<proteinExistence type="predicted"/>
<dbReference type="Proteomes" id="UP000231791">
    <property type="component" value="Chromosome"/>
</dbReference>
<dbReference type="RefSeq" id="WP_051841388.1">
    <property type="nucleotide sequence ID" value="NZ_CP024985.1"/>
</dbReference>
<dbReference type="Pfam" id="PF19822">
    <property type="entry name" value="DUF6304"/>
    <property type="match status" value="1"/>
</dbReference>
<dbReference type="AlphaFoldDB" id="A0A2K8PT74"/>